<dbReference type="PANTHER" id="PTHR44591:SF23">
    <property type="entry name" value="CHEY SUBFAMILY"/>
    <property type="match status" value="1"/>
</dbReference>
<organism evidence="4 5">
    <name type="scientific">Brevundimonas viscosa</name>
    <dbReference type="NCBI Taxonomy" id="871741"/>
    <lineage>
        <taxon>Bacteria</taxon>
        <taxon>Pseudomonadati</taxon>
        <taxon>Pseudomonadota</taxon>
        <taxon>Alphaproteobacteria</taxon>
        <taxon>Caulobacterales</taxon>
        <taxon>Caulobacteraceae</taxon>
        <taxon>Brevundimonas</taxon>
    </lineage>
</organism>
<evidence type="ECO:0000313" key="5">
    <source>
        <dbReference type="Proteomes" id="UP000198788"/>
    </source>
</evidence>
<dbReference type="SMART" id="SM00448">
    <property type="entry name" value="REC"/>
    <property type="match status" value="1"/>
</dbReference>
<keyword evidence="1 2" id="KW-0597">Phosphoprotein</keyword>
<keyword evidence="5" id="KW-1185">Reference proteome</keyword>
<dbReference type="SUPFAM" id="SSF52172">
    <property type="entry name" value="CheY-like"/>
    <property type="match status" value="1"/>
</dbReference>
<dbReference type="EMBL" id="FOZV01000010">
    <property type="protein sequence ID" value="SFS88330.1"/>
    <property type="molecule type" value="Genomic_DNA"/>
</dbReference>
<dbReference type="RefSeq" id="WP_092313233.1">
    <property type="nucleotide sequence ID" value="NZ_FOZV01000010.1"/>
</dbReference>
<reference evidence="5" key="1">
    <citation type="submission" date="2016-10" db="EMBL/GenBank/DDBJ databases">
        <authorList>
            <person name="Varghese N."/>
            <person name="Submissions S."/>
        </authorList>
    </citation>
    <scope>NUCLEOTIDE SEQUENCE [LARGE SCALE GENOMIC DNA]</scope>
    <source>
        <strain evidence="5">CGMCC 1.10683</strain>
    </source>
</reference>
<dbReference type="PROSITE" id="PS50110">
    <property type="entry name" value="RESPONSE_REGULATORY"/>
    <property type="match status" value="1"/>
</dbReference>
<evidence type="ECO:0000259" key="3">
    <source>
        <dbReference type="PROSITE" id="PS50110"/>
    </source>
</evidence>
<name>A0A1I6TGM5_9CAUL</name>
<dbReference type="Gene3D" id="3.40.50.2300">
    <property type="match status" value="1"/>
</dbReference>
<dbReference type="InterPro" id="IPR011006">
    <property type="entry name" value="CheY-like_superfamily"/>
</dbReference>
<dbReference type="InterPro" id="IPR001789">
    <property type="entry name" value="Sig_transdc_resp-reg_receiver"/>
</dbReference>
<dbReference type="STRING" id="871741.SAMN05192570_0037"/>
<dbReference type="OrthoDB" id="5456285at2"/>
<proteinExistence type="predicted"/>
<feature type="modified residue" description="4-aspartylphosphate" evidence="2">
    <location>
        <position position="52"/>
    </location>
</feature>
<dbReference type="Proteomes" id="UP000198788">
    <property type="component" value="Unassembled WGS sequence"/>
</dbReference>
<sequence>MAIVLVVDDDPTIRAIVTELLREERHAIIEAADGDEALRALDATPAELVVLDMLMPNRDGLETIMEIRRRHPAVRILAISSGGNIGVGNLLNMARVFGADETLAKPLSFTTFADTVNRLLNAPTTAPSPFASQA</sequence>
<accession>A0A1I6TGM5</accession>
<dbReference type="AlphaFoldDB" id="A0A1I6TGM5"/>
<protein>
    <submittedName>
        <fullName evidence="4">Response regulator receiver domain-containing protein</fullName>
    </submittedName>
</protein>
<dbReference type="Pfam" id="PF00072">
    <property type="entry name" value="Response_reg"/>
    <property type="match status" value="1"/>
</dbReference>
<feature type="domain" description="Response regulatory" evidence="3">
    <location>
        <begin position="3"/>
        <end position="120"/>
    </location>
</feature>
<dbReference type="GO" id="GO:0000160">
    <property type="term" value="P:phosphorelay signal transduction system"/>
    <property type="evidence" value="ECO:0007669"/>
    <property type="project" value="InterPro"/>
</dbReference>
<dbReference type="CDD" id="cd00156">
    <property type="entry name" value="REC"/>
    <property type="match status" value="1"/>
</dbReference>
<gene>
    <name evidence="4" type="ORF">SAMN05192570_0037</name>
</gene>
<evidence type="ECO:0000256" key="2">
    <source>
        <dbReference type="PROSITE-ProRule" id="PRU00169"/>
    </source>
</evidence>
<evidence type="ECO:0000256" key="1">
    <source>
        <dbReference type="ARBA" id="ARBA00022553"/>
    </source>
</evidence>
<dbReference type="PANTHER" id="PTHR44591">
    <property type="entry name" value="STRESS RESPONSE REGULATOR PROTEIN 1"/>
    <property type="match status" value="1"/>
</dbReference>
<dbReference type="InterPro" id="IPR050595">
    <property type="entry name" value="Bact_response_regulator"/>
</dbReference>
<evidence type="ECO:0000313" key="4">
    <source>
        <dbReference type="EMBL" id="SFS88330.1"/>
    </source>
</evidence>